<reference evidence="2" key="1">
    <citation type="submission" date="2016-10" db="EMBL/GenBank/DDBJ databases">
        <authorList>
            <person name="Varghese N."/>
        </authorList>
    </citation>
    <scope>NUCLEOTIDE SEQUENCE [LARGE SCALE GENOMIC DNA]</scope>
    <source>
        <strain evidence="2">DSM 18820</strain>
    </source>
</reference>
<dbReference type="Proteomes" id="UP000182491">
    <property type="component" value="Unassembled WGS sequence"/>
</dbReference>
<dbReference type="RefSeq" id="WP_068837324.1">
    <property type="nucleotide sequence ID" value="NZ_BMXC01000002.1"/>
</dbReference>
<protein>
    <submittedName>
        <fullName evidence="1">Uncharacterized protein</fullName>
    </submittedName>
</protein>
<proteinExistence type="predicted"/>
<organism evidence="1 2">
    <name type="scientific">Pontibacter akesuensis</name>
    <dbReference type="NCBI Taxonomy" id="388950"/>
    <lineage>
        <taxon>Bacteria</taxon>
        <taxon>Pseudomonadati</taxon>
        <taxon>Bacteroidota</taxon>
        <taxon>Cytophagia</taxon>
        <taxon>Cytophagales</taxon>
        <taxon>Hymenobacteraceae</taxon>
        <taxon>Pontibacter</taxon>
    </lineage>
</organism>
<gene>
    <name evidence="1" type="ORF">SAMN04487941_2324</name>
</gene>
<name>A0A1I7IMF1_9BACT</name>
<dbReference type="AlphaFoldDB" id="A0A1I7IMF1"/>
<keyword evidence="2" id="KW-1185">Reference proteome</keyword>
<evidence type="ECO:0000313" key="2">
    <source>
        <dbReference type="Proteomes" id="UP000182491"/>
    </source>
</evidence>
<accession>A0A1I7IMF1</accession>
<evidence type="ECO:0000313" key="1">
    <source>
        <dbReference type="EMBL" id="SFU74121.1"/>
    </source>
</evidence>
<dbReference type="EMBL" id="FPCA01000002">
    <property type="protein sequence ID" value="SFU74121.1"/>
    <property type="molecule type" value="Genomic_DNA"/>
</dbReference>
<sequence length="65" mass="7584">MEIGNEPITTQEQYEVIAYRLEHLKDAEPDTPEAEELKRLTRLLVNYIVRGLKKPQKQAYVGSIR</sequence>